<keyword evidence="3 6" id="KW-0812">Transmembrane</keyword>
<evidence type="ECO:0000256" key="1">
    <source>
        <dbReference type="ARBA" id="ARBA00004141"/>
    </source>
</evidence>
<dbReference type="GO" id="GO:0016020">
    <property type="term" value="C:membrane"/>
    <property type="evidence" value="ECO:0007669"/>
    <property type="project" value="UniProtKB-SubCell"/>
</dbReference>
<feature type="transmembrane region" description="Helical" evidence="6">
    <location>
        <begin position="378"/>
        <end position="402"/>
    </location>
</feature>
<evidence type="ECO:0000313" key="8">
    <source>
        <dbReference type="Proteomes" id="UP001172673"/>
    </source>
</evidence>
<comment type="caution">
    <text evidence="7">The sequence shown here is derived from an EMBL/GenBank/DDBJ whole genome shotgun (WGS) entry which is preliminary data.</text>
</comment>
<evidence type="ECO:0000256" key="5">
    <source>
        <dbReference type="ARBA" id="ARBA00023136"/>
    </source>
</evidence>
<evidence type="ECO:0000256" key="6">
    <source>
        <dbReference type="SAM" id="Phobius"/>
    </source>
</evidence>
<keyword evidence="8" id="KW-1185">Reference proteome</keyword>
<gene>
    <name evidence="7" type="ORF">H2200_009026</name>
</gene>
<dbReference type="FunFam" id="1.20.1250.20:FF:000013">
    <property type="entry name" value="MFS general substrate transporter"/>
    <property type="match status" value="1"/>
</dbReference>
<reference evidence="7" key="1">
    <citation type="submission" date="2022-10" db="EMBL/GenBank/DDBJ databases">
        <title>Culturing micro-colonial fungi from biological soil crusts in the Mojave desert and describing Neophaeococcomyces mojavensis, and introducing the new genera and species Taxawa tesnikishii.</title>
        <authorList>
            <person name="Kurbessoian T."/>
            <person name="Stajich J.E."/>
        </authorList>
    </citation>
    <scope>NUCLEOTIDE SEQUENCE</scope>
    <source>
        <strain evidence="7">TK_41</strain>
    </source>
</reference>
<dbReference type="PANTHER" id="PTHR43791:SF36">
    <property type="entry name" value="TRANSPORTER, PUTATIVE (AFU_ORTHOLOGUE AFUA_6G08340)-RELATED"/>
    <property type="match status" value="1"/>
</dbReference>
<feature type="transmembrane region" description="Helical" evidence="6">
    <location>
        <begin position="325"/>
        <end position="345"/>
    </location>
</feature>
<feature type="transmembrane region" description="Helical" evidence="6">
    <location>
        <begin position="123"/>
        <end position="141"/>
    </location>
</feature>
<dbReference type="Gene3D" id="1.20.1250.20">
    <property type="entry name" value="MFS general substrate transporter like domains"/>
    <property type="match status" value="2"/>
</dbReference>
<accession>A0AA38X3N3</accession>
<evidence type="ECO:0008006" key="9">
    <source>
        <dbReference type="Google" id="ProtNLM"/>
    </source>
</evidence>
<dbReference type="InterPro" id="IPR011701">
    <property type="entry name" value="MFS"/>
</dbReference>
<keyword evidence="4 6" id="KW-1133">Transmembrane helix</keyword>
<sequence>MTSEIESKRQDIDVETSCVEDADRKPTTAYALQPKDEKAFARSGLERRLLWKQDLLILPLLALIYFVTFLDRNSFGNGRLLGLQKELRFSNADYSHAAQYFFIGYTICMFPGSIFMRWSPPQWLLGGACIAFGTILCGMSASKNYGTVVATRILIGCAQSFTQNSGVYNSFWYSRREVATRGALIFSTATLSGAFSGLIAYAIGKDLAHSDRSPWSWLFLIEGVIAIFVGVVVIILLPPFPDRMKNGKNWLFTKDEINLALQRTSSWNTTGSKIHWPQVLDCLKDPKTYAFAMFNATSGLCLSSLGIFLPTFIHDFGFSTLDAQLFSVIPYGCAFCCMLIVCYVSDRINWKGPFIMLGFTVNAIGYAMLLGVKSTAAKIVACCFITSGMYPAVVLFLTWLTINTGGFTKRATTWAIAEIFGQLFSIMGANIYDDGPRYVKGHATAMSFSFLSVLIAAVLMVVFRRSNKKRDEILEDYARRGEVHPHMNRTLEEEKDFHINFRYTL</sequence>
<protein>
    <recommendedName>
        <fullName evidence="9">Major facilitator superfamily (MFS) profile domain-containing protein</fullName>
    </recommendedName>
</protein>
<feature type="transmembrane region" description="Helical" evidence="6">
    <location>
        <begin position="97"/>
        <end position="116"/>
    </location>
</feature>
<organism evidence="7 8">
    <name type="scientific">Cladophialophora chaetospira</name>
    <dbReference type="NCBI Taxonomy" id="386627"/>
    <lineage>
        <taxon>Eukaryota</taxon>
        <taxon>Fungi</taxon>
        <taxon>Dikarya</taxon>
        <taxon>Ascomycota</taxon>
        <taxon>Pezizomycotina</taxon>
        <taxon>Eurotiomycetes</taxon>
        <taxon>Chaetothyriomycetidae</taxon>
        <taxon>Chaetothyriales</taxon>
        <taxon>Herpotrichiellaceae</taxon>
        <taxon>Cladophialophora</taxon>
    </lineage>
</organism>
<dbReference type="AlphaFoldDB" id="A0AA38X3N3"/>
<dbReference type="InterPro" id="IPR036259">
    <property type="entry name" value="MFS_trans_sf"/>
</dbReference>
<dbReference type="Pfam" id="PF07690">
    <property type="entry name" value="MFS_1"/>
    <property type="match status" value="1"/>
</dbReference>
<feature type="transmembrane region" description="Helical" evidence="6">
    <location>
        <begin position="414"/>
        <end position="432"/>
    </location>
</feature>
<dbReference type="EMBL" id="JAPDRK010000014">
    <property type="protein sequence ID" value="KAJ9606065.1"/>
    <property type="molecule type" value="Genomic_DNA"/>
</dbReference>
<dbReference type="Proteomes" id="UP001172673">
    <property type="component" value="Unassembled WGS sequence"/>
</dbReference>
<keyword evidence="5 6" id="KW-0472">Membrane</keyword>
<proteinExistence type="predicted"/>
<evidence type="ECO:0000256" key="3">
    <source>
        <dbReference type="ARBA" id="ARBA00022692"/>
    </source>
</evidence>
<dbReference type="SUPFAM" id="SSF103473">
    <property type="entry name" value="MFS general substrate transporter"/>
    <property type="match status" value="1"/>
</dbReference>
<evidence type="ECO:0000313" key="7">
    <source>
        <dbReference type="EMBL" id="KAJ9606065.1"/>
    </source>
</evidence>
<feature type="transmembrane region" description="Helical" evidence="6">
    <location>
        <begin position="352"/>
        <end position="372"/>
    </location>
</feature>
<evidence type="ECO:0000256" key="2">
    <source>
        <dbReference type="ARBA" id="ARBA00022448"/>
    </source>
</evidence>
<feature type="transmembrane region" description="Helical" evidence="6">
    <location>
        <begin position="215"/>
        <end position="237"/>
    </location>
</feature>
<dbReference type="PANTHER" id="PTHR43791">
    <property type="entry name" value="PERMEASE-RELATED"/>
    <property type="match status" value="1"/>
</dbReference>
<comment type="subcellular location">
    <subcellularLocation>
        <location evidence="1">Membrane</location>
        <topology evidence="1">Multi-pass membrane protein</topology>
    </subcellularLocation>
</comment>
<feature type="transmembrane region" description="Helical" evidence="6">
    <location>
        <begin position="444"/>
        <end position="463"/>
    </location>
</feature>
<name>A0AA38X3N3_9EURO</name>
<dbReference type="GO" id="GO:0022857">
    <property type="term" value="F:transmembrane transporter activity"/>
    <property type="evidence" value="ECO:0007669"/>
    <property type="project" value="InterPro"/>
</dbReference>
<evidence type="ECO:0000256" key="4">
    <source>
        <dbReference type="ARBA" id="ARBA00022989"/>
    </source>
</evidence>
<feature type="transmembrane region" description="Helical" evidence="6">
    <location>
        <begin position="289"/>
        <end position="313"/>
    </location>
</feature>
<feature type="transmembrane region" description="Helical" evidence="6">
    <location>
        <begin position="183"/>
        <end position="203"/>
    </location>
</feature>
<keyword evidence="2" id="KW-0813">Transport</keyword>